<dbReference type="KEGG" id="sat:SYN_02114"/>
<proteinExistence type="predicted"/>
<dbReference type="InParanoid" id="Q2LS73"/>
<dbReference type="Gene3D" id="2.30.29.50">
    <property type="entry name" value="Bacterial Pleckstrin homology domain"/>
    <property type="match status" value="1"/>
</dbReference>
<dbReference type="PANTHER" id="PTHR35796:SF3">
    <property type="entry name" value="BHLH DOMAIN-CONTAINING PROTEIN"/>
    <property type="match status" value="1"/>
</dbReference>
<dbReference type="SUPFAM" id="SSF50729">
    <property type="entry name" value="PH domain-like"/>
    <property type="match status" value="1"/>
</dbReference>
<dbReference type="DNASU" id="3884731"/>
<gene>
    <name evidence="2" type="ORF">SYN_02114</name>
</gene>
<dbReference type="CDD" id="cd13225">
    <property type="entry name" value="PH-like_bacteria"/>
    <property type="match status" value="1"/>
</dbReference>
<dbReference type="EMBL" id="CP000252">
    <property type="protein sequence ID" value="ABC76935.1"/>
    <property type="molecule type" value="Genomic_DNA"/>
</dbReference>
<evidence type="ECO:0000313" key="2">
    <source>
        <dbReference type="EMBL" id="ABC76935.1"/>
    </source>
</evidence>
<dbReference type="eggNOG" id="ENOG503172B">
    <property type="taxonomic scope" value="Bacteria"/>
</dbReference>
<dbReference type="AlphaFoldDB" id="Q2LS73"/>
<dbReference type="Pfam" id="PF08000">
    <property type="entry name" value="bPH_1"/>
    <property type="match status" value="1"/>
</dbReference>
<name>Q2LS73_SYNAS</name>
<accession>Q2LS73</accession>
<dbReference type="InterPro" id="IPR037063">
    <property type="entry name" value="PHb_sf"/>
</dbReference>
<reference evidence="2 3" key="1">
    <citation type="journal article" date="2007" name="Proc. Natl. Acad. Sci. U.S.A.">
        <title>The genome of Syntrophus aciditrophicus: life at the thermodynamic limit of microbial growth.</title>
        <authorList>
            <person name="McInerney M.J."/>
            <person name="Rohlin L."/>
            <person name="Mouttaki H."/>
            <person name="Kim U."/>
            <person name="Krupp R.S."/>
            <person name="Rios-Hernandez L."/>
            <person name="Sieber J."/>
            <person name="Struchtemeyer C.G."/>
            <person name="Bhattacharyya A."/>
            <person name="Campbell J.W."/>
            <person name="Gunsalus R.P."/>
        </authorList>
    </citation>
    <scope>NUCLEOTIDE SEQUENCE [LARGE SCALE GENOMIC DNA]</scope>
    <source>
        <strain evidence="2 3">SB</strain>
    </source>
</reference>
<dbReference type="Proteomes" id="UP000001933">
    <property type="component" value="Chromosome"/>
</dbReference>
<keyword evidence="3" id="KW-1185">Reference proteome</keyword>
<dbReference type="RefSeq" id="WP_011416966.1">
    <property type="nucleotide sequence ID" value="NC_007759.1"/>
</dbReference>
<evidence type="ECO:0000313" key="3">
    <source>
        <dbReference type="Proteomes" id="UP000001933"/>
    </source>
</evidence>
<protein>
    <submittedName>
        <fullName evidence="2">Hypothetical cytosolic protein</fullName>
    </submittedName>
</protein>
<organism evidence="2 3">
    <name type="scientific">Syntrophus aciditrophicus (strain SB)</name>
    <dbReference type="NCBI Taxonomy" id="56780"/>
    <lineage>
        <taxon>Bacteria</taxon>
        <taxon>Pseudomonadati</taxon>
        <taxon>Thermodesulfobacteriota</taxon>
        <taxon>Syntrophia</taxon>
        <taxon>Syntrophales</taxon>
        <taxon>Syntrophaceae</taxon>
        <taxon>Syntrophus</taxon>
    </lineage>
</organism>
<feature type="domain" description="Bacterial Pleckstrin homology" evidence="1">
    <location>
        <begin position="4"/>
        <end position="123"/>
    </location>
</feature>
<sequence>MEGLIGGQMGLLSMQELVDNIRKEYAPLLVDGEDVTKVFRLHNEMIVFTNKRLILVDQAVTGKKAAYITVPYSQISAFAKVSTGLLDLEAKLKIWIHGNPKPIVKEFKKDSNVNEVYQLLSQVTLG</sequence>
<evidence type="ECO:0000259" key="1">
    <source>
        <dbReference type="Pfam" id="PF08000"/>
    </source>
</evidence>
<dbReference type="InterPro" id="IPR012544">
    <property type="entry name" value="PHb"/>
</dbReference>
<dbReference type="HOGENOM" id="CLU_137895_0_0_7"/>
<dbReference type="PANTHER" id="PTHR35796">
    <property type="entry name" value="HYPOTHETICAL CYTOSOLIC PROTEIN"/>
    <property type="match status" value="1"/>
</dbReference>